<organism evidence="6 7">
    <name type="scientific">Oceanococcus atlanticus</name>
    <dbReference type="NCBI Taxonomy" id="1317117"/>
    <lineage>
        <taxon>Bacteria</taxon>
        <taxon>Pseudomonadati</taxon>
        <taxon>Pseudomonadota</taxon>
        <taxon>Gammaproteobacteria</taxon>
        <taxon>Chromatiales</taxon>
        <taxon>Oceanococcaceae</taxon>
        <taxon>Oceanococcus</taxon>
    </lineage>
</organism>
<dbReference type="AlphaFoldDB" id="A0A1Y1SHE7"/>
<dbReference type="RefSeq" id="WP_083559889.1">
    <property type="nucleotide sequence ID" value="NZ_AQQV01000001.1"/>
</dbReference>
<protein>
    <recommendedName>
        <fullName evidence="2">Signaling pathway modulator ZraP</fullName>
    </recommendedName>
    <alternativeName>
        <fullName evidence="3">Zinc resistance-associated protein</fullName>
    </alternativeName>
</protein>
<evidence type="ECO:0000256" key="3">
    <source>
        <dbReference type="ARBA" id="ARBA00045001"/>
    </source>
</evidence>
<feature type="transmembrane region" description="Helical" evidence="5">
    <location>
        <begin position="7"/>
        <end position="30"/>
    </location>
</feature>
<keyword evidence="5" id="KW-0472">Membrane</keyword>
<keyword evidence="5" id="KW-1133">Transmembrane helix</keyword>
<keyword evidence="5" id="KW-0812">Transmembrane</keyword>
<dbReference type="STRING" id="1317117.ATO7_04380"/>
<evidence type="ECO:0000256" key="5">
    <source>
        <dbReference type="SAM" id="Phobius"/>
    </source>
</evidence>
<proteinExistence type="inferred from homology"/>
<gene>
    <name evidence="6" type="ORF">ATO7_04380</name>
</gene>
<evidence type="ECO:0000256" key="1">
    <source>
        <dbReference type="ARBA" id="ARBA00044945"/>
    </source>
</evidence>
<dbReference type="Proteomes" id="UP000192342">
    <property type="component" value="Unassembled WGS sequence"/>
</dbReference>
<comment type="similarity">
    <text evidence="1">Belongs to the ZraP family.</text>
</comment>
<keyword evidence="4" id="KW-0175">Coiled coil</keyword>
<sequence length="154" mass="16893">MTIQRPVALLLVASLMINVFCVGALVSHWIRPQPPMEMPFGPPMKDRLPPPAVELFRALRKVPYGPLGEAMAAAREARSAVQAAMLAEPFDKAALLQAFDALREAESELARRAQQRIAELASQLTAEERADLARFRAGRMGPISGRFPPPPMQP</sequence>
<evidence type="ECO:0000256" key="2">
    <source>
        <dbReference type="ARBA" id="ARBA00044983"/>
    </source>
</evidence>
<accession>A0A1Y1SHE7</accession>
<keyword evidence="7" id="KW-1185">Reference proteome</keyword>
<evidence type="ECO:0000256" key="4">
    <source>
        <dbReference type="SAM" id="Coils"/>
    </source>
</evidence>
<evidence type="ECO:0000313" key="7">
    <source>
        <dbReference type="Proteomes" id="UP000192342"/>
    </source>
</evidence>
<dbReference type="InterPro" id="IPR025961">
    <property type="entry name" value="Metal_resist"/>
</dbReference>
<feature type="coiled-coil region" evidence="4">
    <location>
        <begin position="103"/>
        <end position="130"/>
    </location>
</feature>
<comment type="caution">
    <text evidence="6">The sequence shown here is derived from an EMBL/GenBank/DDBJ whole genome shotgun (WGS) entry which is preliminary data.</text>
</comment>
<dbReference type="Pfam" id="PF13801">
    <property type="entry name" value="Metal_resist"/>
    <property type="match status" value="1"/>
</dbReference>
<dbReference type="Gene3D" id="1.20.120.1490">
    <property type="match status" value="1"/>
</dbReference>
<dbReference type="EMBL" id="AQQV01000001">
    <property type="protein sequence ID" value="ORE89085.1"/>
    <property type="molecule type" value="Genomic_DNA"/>
</dbReference>
<evidence type="ECO:0000313" key="6">
    <source>
        <dbReference type="EMBL" id="ORE89085.1"/>
    </source>
</evidence>
<name>A0A1Y1SHE7_9GAMM</name>
<reference evidence="6 7" key="1">
    <citation type="submission" date="2013-04" db="EMBL/GenBank/DDBJ databases">
        <title>Oceanococcus atlanticus 22II-S10r2 Genome Sequencing.</title>
        <authorList>
            <person name="Lai Q."/>
            <person name="Li G."/>
            <person name="Shao Z."/>
        </authorList>
    </citation>
    <scope>NUCLEOTIDE SEQUENCE [LARGE SCALE GENOMIC DNA]</scope>
    <source>
        <strain evidence="6 7">22II-S10r2</strain>
    </source>
</reference>